<reference evidence="3" key="1">
    <citation type="journal article" date="2017" name="Front. Plant Sci.">
        <title>Climate Clever Clovers: New Paradigm to Reduce the Environmental Footprint of Ruminants by Breeding Low Methanogenic Forages Utilizing Haplotype Variation.</title>
        <authorList>
            <person name="Kaur P."/>
            <person name="Appels R."/>
            <person name="Bayer P.E."/>
            <person name="Keeble-Gagnere G."/>
            <person name="Wang J."/>
            <person name="Hirakawa H."/>
            <person name="Shirasawa K."/>
            <person name="Vercoe P."/>
            <person name="Stefanova K."/>
            <person name="Durmic Z."/>
            <person name="Nichols P."/>
            <person name="Revell C."/>
            <person name="Isobe S.N."/>
            <person name="Edwards D."/>
            <person name="Erskine W."/>
        </authorList>
    </citation>
    <scope>NUCLEOTIDE SEQUENCE [LARGE SCALE GENOMIC DNA]</scope>
    <source>
        <strain evidence="3">cv. Daliak</strain>
    </source>
</reference>
<proteinExistence type="predicted"/>
<protein>
    <submittedName>
        <fullName evidence="2">Uncharacterized protein</fullName>
    </submittedName>
</protein>
<organism evidence="2 3">
    <name type="scientific">Trifolium subterraneum</name>
    <name type="common">Subterranean clover</name>
    <dbReference type="NCBI Taxonomy" id="3900"/>
    <lineage>
        <taxon>Eukaryota</taxon>
        <taxon>Viridiplantae</taxon>
        <taxon>Streptophyta</taxon>
        <taxon>Embryophyta</taxon>
        <taxon>Tracheophyta</taxon>
        <taxon>Spermatophyta</taxon>
        <taxon>Magnoliopsida</taxon>
        <taxon>eudicotyledons</taxon>
        <taxon>Gunneridae</taxon>
        <taxon>Pentapetalae</taxon>
        <taxon>rosids</taxon>
        <taxon>fabids</taxon>
        <taxon>Fabales</taxon>
        <taxon>Fabaceae</taxon>
        <taxon>Papilionoideae</taxon>
        <taxon>50 kb inversion clade</taxon>
        <taxon>NPAAA clade</taxon>
        <taxon>Hologalegina</taxon>
        <taxon>IRL clade</taxon>
        <taxon>Trifolieae</taxon>
        <taxon>Trifolium</taxon>
    </lineage>
</organism>
<evidence type="ECO:0000256" key="1">
    <source>
        <dbReference type="SAM" id="MobiDB-lite"/>
    </source>
</evidence>
<dbReference type="EMBL" id="DF973412">
    <property type="protein sequence ID" value="GAU29947.1"/>
    <property type="molecule type" value="Genomic_DNA"/>
</dbReference>
<evidence type="ECO:0000313" key="2">
    <source>
        <dbReference type="EMBL" id="GAU29947.1"/>
    </source>
</evidence>
<dbReference type="AlphaFoldDB" id="A0A2Z6NJM3"/>
<keyword evidence="3" id="KW-1185">Reference proteome</keyword>
<dbReference type="Proteomes" id="UP000242715">
    <property type="component" value="Unassembled WGS sequence"/>
</dbReference>
<feature type="region of interest" description="Disordered" evidence="1">
    <location>
        <begin position="1"/>
        <end position="38"/>
    </location>
</feature>
<feature type="compositionally biased region" description="Basic and acidic residues" evidence="1">
    <location>
        <begin position="11"/>
        <end position="24"/>
    </location>
</feature>
<evidence type="ECO:0000313" key="3">
    <source>
        <dbReference type="Proteomes" id="UP000242715"/>
    </source>
</evidence>
<feature type="compositionally biased region" description="Gly residues" evidence="1">
    <location>
        <begin position="25"/>
        <end position="38"/>
    </location>
</feature>
<accession>A0A2Z6NJM3</accession>
<sequence length="159" mass="16950">MRSCVMGVDGGSRRDRNSGGEDGVRGSGNNGWDRGGGGLDGDGISDIRCRGRESGVVIEIDSQFVYIDEFNWFKWRQSDIVIFLDKSKTVKVRWCGVLRGYDIISGGGGSSCGRYGRRGGGGKYGWDRGSGRCDGGGVGDNCCRGGESGVVIEIDSQFV</sequence>
<gene>
    <name evidence="2" type="ORF">TSUD_360620</name>
</gene>
<name>A0A2Z6NJM3_TRISU</name>